<evidence type="ECO:0000313" key="7">
    <source>
        <dbReference type="EMBL" id="EFO13199.1"/>
    </source>
</evidence>
<keyword evidence="6" id="KW-1003">Cell membrane</keyword>
<comment type="similarity">
    <text evidence="5 6">Belongs to the anion channel-forming bestrophin (TC 1.A.46) family. Calcium-sensitive chloride channel subfamily.</text>
</comment>
<dbReference type="GO" id="GO:0005254">
    <property type="term" value="F:chloride channel activity"/>
    <property type="evidence" value="ECO:0007669"/>
    <property type="project" value="UniProtKB-KW"/>
</dbReference>
<dbReference type="GO" id="GO:0034707">
    <property type="term" value="C:chloride channel complex"/>
    <property type="evidence" value="ECO:0007669"/>
    <property type="project" value="UniProtKB-KW"/>
</dbReference>
<name>A0A1S0TG27_LOALO</name>
<reference evidence="7" key="1">
    <citation type="submission" date="2012-04" db="EMBL/GenBank/DDBJ databases">
        <title>The Genome Sequence of Loa loa.</title>
        <authorList>
            <consortium name="The Broad Institute Genome Sequencing Platform"/>
            <consortium name="Broad Institute Genome Sequencing Center for Infectious Disease"/>
            <person name="Nutman T.B."/>
            <person name="Fink D.L."/>
            <person name="Russ C."/>
            <person name="Young S."/>
            <person name="Zeng Q."/>
            <person name="Gargeya S."/>
            <person name="Alvarado L."/>
            <person name="Berlin A."/>
            <person name="Chapman S.B."/>
            <person name="Chen Z."/>
            <person name="Freedman E."/>
            <person name="Gellesch M."/>
            <person name="Goldberg J."/>
            <person name="Griggs A."/>
            <person name="Gujja S."/>
            <person name="Heilman E.R."/>
            <person name="Heiman D."/>
            <person name="Howarth C."/>
            <person name="Mehta T."/>
            <person name="Neiman D."/>
            <person name="Pearson M."/>
            <person name="Roberts A."/>
            <person name="Saif S."/>
            <person name="Shea T."/>
            <person name="Shenoy N."/>
            <person name="Sisk P."/>
            <person name="Stolte C."/>
            <person name="Sykes S."/>
            <person name="White J."/>
            <person name="Yandava C."/>
            <person name="Haas B."/>
            <person name="Henn M.R."/>
            <person name="Nusbaum C."/>
            <person name="Birren B."/>
        </authorList>
    </citation>
    <scope>NUCLEOTIDE SEQUENCE [LARGE SCALE GENOMIC DNA]</scope>
</reference>
<keyword evidence="4" id="KW-0472">Membrane</keyword>
<proteinExistence type="inferred from homology"/>
<evidence type="ECO:0000256" key="1">
    <source>
        <dbReference type="ARBA" id="ARBA00004370"/>
    </source>
</evidence>
<dbReference type="InParanoid" id="A0A1S0TG27"/>
<keyword evidence="3" id="KW-1133">Transmembrane helix</keyword>
<keyword evidence="6" id="KW-0868">Chloride</keyword>
<keyword evidence="6" id="KW-0813">Transport</keyword>
<comment type="subcellular location">
    <subcellularLocation>
        <location evidence="6">Cell membrane</location>
        <topology evidence="6">Multi-pass membrane protein</topology>
    </subcellularLocation>
    <subcellularLocation>
        <location evidence="1">Membrane</location>
    </subcellularLocation>
</comment>
<accession>A0A1S0TG27</accession>
<evidence type="ECO:0000256" key="3">
    <source>
        <dbReference type="ARBA" id="ARBA00022989"/>
    </source>
</evidence>
<comment type="function">
    <text evidence="6">Forms chloride channels.</text>
</comment>
<organism evidence="7">
    <name type="scientific">Loa loa</name>
    <name type="common">Eye worm</name>
    <name type="synonym">Filaria loa</name>
    <dbReference type="NCBI Taxonomy" id="7209"/>
    <lineage>
        <taxon>Eukaryota</taxon>
        <taxon>Metazoa</taxon>
        <taxon>Ecdysozoa</taxon>
        <taxon>Nematoda</taxon>
        <taxon>Chromadorea</taxon>
        <taxon>Rhabditida</taxon>
        <taxon>Spirurina</taxon>
        <taxon>Spiruromorpha</taxon>
        <taxon>Filarioidea</taxon>
        <taxon>Onchocercidae</taxon>
        <taxon>Loa</taxon>
    </lineage>
</organism>
<dbReference type="EMBL" id="JH713876">
    <property type="protein sequence ID" value="EFO13199.1"/>
    <property type="molecule type" value="Genomic_DNA"/>
</dbReference>
<keyword evidence="6" id="KW-0407">Ion channel</keyword>
<dbReference type="CTD" id="9952821"/>
<dbReference type="KEGG" id="loa:LOAG_15332"/>
<keyword evidence="6" id="KW-0406">Ion transport</keyword>
<protein>
    <recommendedName>
        <fullName evidence="6">Bestrophin homolog</fullName>
    </recommendedName>
</protein>
<keyword evidence="6" id="KW-0869">Chloride channel</keyword>
<dbReference type="InterPro" id="IPR000615">
    <property type="entry name" value="Bestrophin"/>
</dbReference>
<dbReference type="RefSeq" id="XP_003150870.1">
    <property type="nucleotide sequence ID" value="XM_003150822.1"/>
</dbReference>
<evidence type="ECO:0000256" key="4">
    <source>
        <dbReference type="ARBA" id="ARBA00023136"/>
    </source>
</evidence>
<sequence>MKVAEDLLNPFNEDDNNFECNFLIEKNLPVSLCIVNDASNNVPKLEKDKF</sequence>
<keyword evidence="2" id="KW-0812">Transmembrane</keyword>
<dbReference type="AlphaFoldDB" id="A0A1S0TG27"/>
<dbReference type="InterPro" id="IPR021134">
    <property type="entry name" value="Bestrophin-like"/>
</dbReference>
<dbReference type="PANTHER" id="PTHR10736">
    <property type="entry name" value="BESTROPHIN"/>
    <property type="match status" value="1"/>
</dbReference>
<evidence type="ECO:0000256" key="6">
    <source>
        <dbReference type="RuleBase" id="RU363126"/>
    </source>
</evidence>
<evidence type="ECO:0000256" key="5">
    <source>
        <dbReference type="ARBA" id="ARBA00034769"/>
    </source>
</evidence>
<dbReference type="GeneID" id="9952821"/>
<gene>
    <name evidence="7" type="ORF">LOAG_15332</name>
</gene>
<dbReference type="Pfam" id="PF01062">
    <property type="entry name" value="Bestrophin"/>
    <property type="match status" value="1"/>
</dbReference>
<dbReference type="PANTHER" id="PTHR10736:SF0">
    <property type="entry name" value="BESTROPHIN HOMOLOG"/>
    <property type="match status" value="1"/>
</dbReference>
<dbReference type="GO" id="GO:0005886">
    <property type="term" value="C:plasma membrane"/>
    <property type="evidence" value="ECO:0007669"/>
    <property type="project" value="UniProtKB-SubCell"/>
</dbReference>
<evidence type="ECO:0000256" key="2">
    <source>
        <dbReference type="ARBA" id="ARBA00022692"/>
    </source>
</evidence>